<organism evidence="2 3">
    <name type="scientific">Caerostris extrusa</name>
    <name type="common">Bark spider</name>
    <name type="synonym">Caerostris bankana</name>
    <dbReference type="NCBI Taxonomy" id="172846"/>
    <lineage>
        <taxon>Eukaryota</taxon>
        <taxon>Metazoa</taxon>
        <taxon>Ecdysozoa</taxon>
        <taxon>Arthropoda</taxon>
        <taxon>Chelicerata</taxon>
        <taxon>Arachnida</taxon>
        <taxon>Araneae</taxon>
        <taxon>Araneomorphae</taxon>
        <taxon>Entelegynae</taxon>
        <taxon>Araneoidea</taxon>
        <taxon>Araneidae</taxon>
        <taxon>Caerostris</taxon>
    </lineage>
</organism>
<accession>A0AAV4SKB8</accession>
<proteinExistence type="predicted"/>
<evidence type="ECO:0000256" key="1">
    <source>
        <dbReference type="SAM" id="MobiDB-lite"/>
    </source>
</evidence>
<reference evidence="2 3" key="1">
    <citation type="submission" date="2021-06" db="EMBL/GenBank/DDBJ databases">
        <title>Caerostris extrusa draft genome.</title>
        <authorList>
            <person name="Kono N."/>
            <person name="Arakawa K."/>
        </authorList>
    </citation>
    <scope>NUCLEOTIDE SEQUENCE [LARGE SCALE GENOMIC DNA]</scope>
</reference>
<name>A0AAV4SKB8_CAEEX</name>
<dbReference type="EMBL" id="BPLR01009470">
    <property type="protein sequence ID" value="GIY32193.1"/>
    <property type="molecule type" value="Genomic_DNA"/>
</dbReference>
<dbReference type="AlphaFoldDB" id="A0AAV4SKB8"/>
<sequence>MTVSVRSMQSRTFWDLDDICWNVARLFLPEKQERDWSMASGKVRDRVQQFDNMEKKHTKRSHSPFKENRTHPKGIGTDDDVSISVLDPKLKREWFVKAAQSDYHALVALLKKEPKLAAIKGYQKYRLLADNFARDECAAARPPHCHCLFLGIPVAPSSPTPELWNQQTILARVIVCQNKA</sequence>
<keyword evidence="3" id="KW-1185">Reference proteome</keyword>
<feature type="region of interest" description="Disordered" evidence="1">
    <location>
        <begin position="53"/>
        <end position="76"/>
    </location>
</feature>
<evidence type="ECO:0000313" key="2">
    <source>
        <dbReference type="EMBL" id="GIY32193.1"/>
    </source>
</evidence>
<protein>
    <submittedName>
        <fullName evidence="2">Uncharacterized protein</fullName>
    </submittedName>
</protein>
<dbReference type="Proteomes" id="UP001054945">
    <property type="component" value="Unassembled WGS sequence"/>
</dbReference>
<gene>
    <name evidence="2" type="primary">AVEN_19616_1</name>
    <name evidence="2" type="ORF">CEXT_658602</name>
</gene>
<comment type="caution">
    <text evidence="2">The sequence shown here is derived from an EMBL/GenBank/DDBJ whole genome shotgun (WGS) entry which is preliminary data.</text>
</comment>
<evidence type="ECO:0000313" key="3">
    <source>
        <dbReference type="Proteomes" id="UP001054945"/>
    </source>
</evidence>